<dbReference type="SUPFAM" id="SSF51905">
    <property type="entry name" value="FAD/NAD(P)-binding domain"/>
    <property type="match status" value="1"/>
</dbReference>
<dbReference type="PANTHER" id="PTHR46496:SF1">
    <property type="entry name" value="ZEAXANTHIN EPOXIDASE, CHLOROPLASTIC"/>
    <property type="match status" value="1"/>
</dbReference>
<evidence type="ECO:0000256" key="1">
    <source>
        <dbReference type="ARBA" id="ARBA00001974"/>
    </source>
</evidence>
<reference evidence="6 7" key="1">
    <citation type="submission" date="2007-06" db="EMBL/GenBank/DDBJ databases">
        <authorList>
            <person name="Shimkets L."/>
            <person name="Ferriera S."/>
            <person name="Johnson J."/>
            <person name="Kravitz S."/>
            <person name="Beeson K."/>
            <person name="Sutton G."/>
            <person name="Rogers Y.-H."/>
            <person name="Friedman R."/>
            <person name="Frazier M."/>
            <person name="Venter J.C."/>
        </authorList>
    </citation>
    <scope>NUCLEOTIDE SEQUENCE [LARGE SCALE GENOMIC DNA]</scope>
    <source>
        <strain evidence="6 7">SIR-1</strain>
    </source>
</reference>
<comment type="cofactor">
    <cofactor evidence="1">
        <name>FAD</name>
        <dbReference type="ChEBI" id="CHEBI:57692"/>
    </cofactor>
</comment>
<dbReference type="PANTHER" id="PTHR46496">
    <property type="match status" value="1"/>
</dbReference>
<protein>
    <submittedName>
        <fullName evidence="6">FAD-dependent oxidoreductase</fullName>
    </submittedName>
</protein>
<sequence length="359" mass="37856">MLVLERAPQLRVAGAALTIQINAMQMLSALGLDGAVREAGEVIVSGRIDTHRGRSMATLALGEAAARLGQSSVAIHRAALSKILASALPERAIRFDAELVGFEDDGEGVQVRLASGEALRGSALIGADGIHSRVRAALLGEEAPRYAGYTCWRGISALPRPRGAGVVGQLWGPGIRFGFAPIGPEATYWFATQNAARGGEDGGDVRAELRERFEGFASPVAELLEATPVESILRNDIIDRPPASKWVRGRAALLGDAAHAMTPNMGQGACQAIEDAVALAEQLSAAASVEAGLLGYESARVERARRFVNRSWRTGAVVQSSNPLVCGMRNLRAGLSSDASLMAGMMWAWEVDAPQLRAS</sequence>
<evidence type="ECO:0000256" key="3">
    <source>
        <dbReference type="ARBA" id="ARBA00022827"/>
    </source>
</evidence>
<evidence type="ECO:0000313" key="7">
    <source>
        <dbReference type="Proteomes" id="UP000005801"/>
    </source>
</evidence>
<dbReference type="STRING" id="391625.PPSIR1_02723"/>
<dbReference type="AlphaFoldDB" id="A6GKD5"/>
<evidence type="ECO:0000256" key="2">
    <source>
        <dbReference type="ARBA" id="ARBA00022630"/>
    </source>
</evidence>
<dbReference type="PRINTS" id="PR00420">
    <property type="entry name" value="RNGMNOXGNASE"/>
</dbReference>
<evidence type="ECO:0000313" key="6">
    <source>
        <dbReference type="EMBL" id="EDM73673.1"/>
    </source>
</evidence>
<proteinExistence type="predicted"/>
<keyword evidence="7" id="KW-1185">Reference proteome</keyword>
<dbReference type="InterPro" id="IPR002938">
    <property type="entry name" value="FAD-bd"/>
</dbReference>
<feature type="domain" description="FAD-binding" evidence="5">
    <location>
        <begin position="2"/>
        <end position="311"/>
    </location>
</feature>
<dbReference type="InterPro" id="IPR036188">
    <property type="entry name" value="FAD/NAD-bd_sf"/>
</dbReference>
<gene>
    <name evidence="6" type="ORF">PPSIR1_02723</name>
</gene>
<keyword evidence="4" id="KW-0560">Oxidoreductase</keyword>
<dbReference type="Proteomes" id="UP000005801">
    <property type="component" value="Unassembled WGS sequence"/>
</dbReference>
<dbReference type="EMBL" id="ABCS01000191">
    <property type="protein sequence ID" value="EDM73673.1"/>
    <property type="molecule type" value="Genomic_DNA"/>
</dbReference>
<dbReference type="Gene3D" id="3.50.50.60">
    <property type="entry name" value="FAD/NAD(P)-binding domain"/>
    <property type="match status" value="1"/>
</dbReference>
<name>A6GKD5_9BACT</name>
<comment type="caution">
    <text evidence="6">The sequence shown here is derived from an EMBL/GenBank/DDBJ whole genome shotgun (WGS) entry which is preliminary data.</text>
</comment>
<evidence type="ECO:0000256" key="4">
    <source>
        <dbReference type="ARBA" id="ARBA00023002"/>
    </source>
</evidence>
<keyword evidence="2" id="KW-0285">Flavoprotein</keyword>
<organism evidence="6 7">
    <name type="scientific">Plesiocystis pacifica SIR-1</name>
    <dbReference type="NCBI Taxonomy" id="391625"/>
    <lineage>
        <taxon>Bacteria</taxon>
        <taxon>Pseudomonadati</taxon>
        <taxon>Myxococcota</taxon>
        <taxon>Polyangia</taxon>
        <taxon>Nannocystales</taxon>
        <taxon>Nannocystaceae</taxon>
        <taxon>Plesiocystis</taxon>
    </lineage>
</organism>
<dbReference type="eggNOG" id="COG0654">
    <property type="taxonomic scope" value="Bacteria"/>
</dbReference>
<keyword evidence="3" id="KW-0274">FAD</keyword>
<dbReference type="Pfam" id="PF01494">
    <property type="entry name" value="FAD_binding_3"/>
    <property type="match status" value="1"/>
</dbReference>
<dbReference type="GO" id="GO:0071949">
    <property type="term" value="F:FAD binding"/>
    <property type="evidence" value="ECO:0007669"/>
    <property type="project" value="InterPro"/>
</dbReference>
<dbReference type="GO" id="GO:0016491">
    <property type="term" value="F:oxidoreductase activity"/>
    <property type="evidence" value="ECO:0007669"/>
    <property type="project" value="UniProtKB-KW"/>
</dbReference>
<evidence type="ECO:0000259" key="5">
    <source>
        <dbReference type="Pfam" id="PF01494"/>
    </source>
</evidence>
<accession>A6GKD5</accession>